<dbReference type="InterPro" id="IPR056914">
    <property type="entry name" value="Gp53-like"/>
</dbReference>
<evidence type="ECO:0000313" key="2">
    <source>
        <dbReference type="Proteomes" id="UP000639004"/>
    </source>
</evidence>
<accession>A0ABS0TWE4</accession>
<evidence type="ECO:0008006" key="3">
    <source>
        <dbReference type="Google" id="ProtNLM"/>
    </source>
</evidence>
<protein>
    <recommendedName>
        <fullName evidence="3">Bacteriophage protein</fullName>
    </recommendedName>
</protein>
<reference evidence="1 2" key="1">
    <citation type="submission" date="2020-12" db="EMBL/GenBank/DDBJ databases">
        <title>Enhanced detection system for hospital associated transmission using whole genome sequencing surveillance.</title>
        <authorList>
            <person name="Harrison L.H."/>
            <person name="Van Tyne D."/>
            <person name="Marsh J.W."/>
            <person name="Griffith M.P."/>
            <person name="Snyder D.J."/>
            <person name="Cooper V.S."/>
            <person name="Mustapha M."/>
        </authorList>
    </citation>
    <scope>NUCLEOTIDE SEQUENCE [LARGE SCALE GENOMIC DNA]</scope>
    <source>
        <strain evidence="1 2">SER00238</strain>
    </source>
</reference>
<evidence type="ECO:0000313" key="1">
    <source>
        <dbReference type="EMBL" id="MBI6182688.1"/>
    </source>
</evidence>
<dbReference type="Proteomes" id="UP000639004">
    <property type="component" value="Unassembled WGS sequence"/>
</dbReference>
<organism evidence="1 2">
    <name type="scientific">Serratia proteamaculans</name>
    <dbReference type="NCBI Taxonomy" id="28151"/>
    <lineage>
        <taxon>Bacteria</taxon>
        <taxon>Pseudomonadati</taxon>
        <taxon>Pseudomonadota</taxon>
        <taxon>Gammaproteobacteria</taxon>
        <taxon>Enterobacterales</taxon>
        <taxon>Yersiniaceae</taxon>
        <taxon>Serratia</taxon>
    </lineage>
</organism>
<sequence length="172" mass="17623">MAGKAYITRMPVGFSGAITRLQDLTTEPVTLDPAKVFGVYGLAGKYVSNKFVPLESGDDISLVVGFLVRPYPTQSQPDIAHLGVTSGIVGDNLKRGYFAVNVPSGQAASALKGAKVYVRVAAATTASPLGSIVLTPDATATNTPELTLAKVMGPGDGNPGAGLGTVEIAYNI</sequence>
<proteinExistence type="predicted"/>
<keyword evidence="2" id="KW-1185">Reference proteome</keyword>
<dbReference type="EMBL" id="JAEHSL010000020">
    <property type="protein sequence ID" value="MBI6182688.1"/>
    <property type="molecule type" value="Genomic_DNA"/>
</dbReference>
<dbReference type="Pfam" id="PF23982">
    <property type="entry name" value="XM1_gp53_minor_capsid"/>
    <property type="match status" value="1"/>
</dbReference>
<comment type="caution">
    <text evidence="1">The sequence shown here is derived from an EMBL/GenBank/DDBJ whole genome shotgun (WGS) entry which is preliminary data.</text>
</comment>
<name>A0ABS0TWE4_SERPR</name>
<dbReference type="RefSeq" id="WP_198642510.1">
    <property type="nucleotide sequence ID" value="NZ_JAEHSL010000020.1"/>
</dbReference>
<gene>
    <name evidence="1" type="ORF">JEQ07_20105</name>
</gene>